<evidence type="ECO:0000256" key="6">
    <source>
        <dbReference type="SAM" id="Coils"/>
    </source>
</evidence>
<dbReference type="GO" id="GO:0000978">
    <property type="term" value="F:RNA polymerase II cis-regulatory region sequence-specific DNA binding"/>
    <property type="evidence" value="ECO:0007669"/>
    <property type="project" value="TreeGrafter"/>
</dbReference>
<feature type="domain" description="Zn(2)-C6 fungal-type" evidence="7">
    <location>
        <begin position="389"/>
        <end position="420"/>
    </location>
</feature>
<evidence type="ECO:0000256" key="4">
    <source>
        <dbReference type="ARBA" id="ARBA00023163"/>
    </source>
</evidence>
<feature type="domain" description="Zn(2)-C6 fungal-type" evidence="7">
    <location>
        <begin position="19"/>
        <end position="50"/>
    </location>
</feature>
<dbReference type="Pfam" id="PF04082">
    <property type="entry name" value="Fungal_trans"/>
    <property type="match status" value="1"/>
</dbReference>
<dbReference type="CDD" id="cd12148">
    <property type="entry name" value="fungal_TF_MHR"/>
    <property type="match status" value="2"/>
</dbReference>
<dbReference type="PROSITE" id="PS00463">
    <property type="entry name" value="ZN2_CY6_FUNGAL_1"/>
    <property type="match status" value="2"/>
</dbReference>
<dbReference type="GO" id="GO:0045944">
    <property type="term" value="P:positive regulation of transcription by RNA polymerase II"/>
    <property type="evidence" value="ECO:0007669"/>
    <property type="project" value="TreeGrafter"/>
</dbReference>
<evidence type="ECO:0000256" key="2">
    <source>
        <dbReference type="ARBA" id="ARBA00023015"/>
    </source>
</evidence>
<dbReference type="PROSITE" id="PS50048">
    <property type="entry name" value="ZN2_CY6_FUNGAL_2"/>
    <property type="match status" value="2"/>
</dbReference>
<dbReference type="GO" id="GO:0005634">
    <property type="term" value="C:nucleus"/>
    <property type="evidence" value="ECO:0007669"/>
    <property type="project" value="TreeGrafter"/>
</dbReference>
<dbReference type="InterPro" id="IPR036864">
    <property type="entry name" value="Zn2-C6_fun-type_DNA-bd_sf"/>
</dbReference>
<name>A0A099P0Y4_PICKU</name>
<feature type="coiled-coil region" evidence="6">
    <location>
        <begin position="119"/>
        <end position="146"/>
    </location>
</feature>
<keyword evidence="2" id="KW-0805">Transcription regulation</keyword>
<dbReference type="InterPro" id="IPR001138">
    <property type="entry name" value="Zn2Cys6_DnaBD"/>
</dbReference>
<dbReference type="SMART" id="SM00906">
    <property type="entry name" value="Fungal_trans"/>
    <property type="match status" value="1"/>
</dbReference>
<dbReference type="AlphaFoldDB" id="A0A099P0Y4"/>
<evidence type="ECO:0000256" key="1">
    <source>
        <dbReference type="ARBA" id="ARBA00022723"/>
    </source>
</evidence>
<feature type="coiled-coil region" evidence="6">
    <location>
        <begin position="489"/>
        <end position="516"/>
    </location>
</feature>
<dbReference type="SUPFAM" id="SSF57701">
    <property type="entry name" value="Zn2/Cys6 DNA-binding domain"/>
    <property type="match status" value="2"/>
</dbReference>
<dbReference type="Pfam" id="PF00172">
    <property type="entry name" value="Zn_clus"/>
    <property type="match status" value="2"/>
</dbReference>
<dbReference type="HOGENOM" id="CLU_284835_0_0_1"/>
<sequence>MTPSDQDKAIKKRNRVPLSCSNCRRKKIKCDRGKPICKMCQAHNFTDCVYYSRSSTVDVQEVVNTLVGNVHTTNNVNGDANEIAAVITGSTIITGNGIHANVQKAPNEDPSAITSIQVEHAVSEQLTSMKSKIESLEKQLSEQKSMNRHNVAFHYSDYSYELIEKVRSFLTSMNLSPFDKIPVFSDCEPTIYFNSKYNNFGPFAWITIIKKDQFLLPIFKKVTQARREIVTNFQKITMSLLNIPDNKNYPKPTVAFEPYTDLNTNTVSSFNHKFSLNPKTLDLTRKIAQELPNKRAIWLFIQRFFKYVYPFVPYLDQETFIDDIERLIDGHSIDDLSKEEKVTYFNVSEHLDLAIIGTLLIVIKFAYDLIMTPSDQDKAIKKRNRVPLSCSNCRRKKIKCDRGKPICKMCQAHNFTDCVYYSRSSSVDVQEVVNTLVGNVHTANNVNGDANEIAAVITGSTIITGNGIHANVQKAPNEDPSAITSIQVEHAVSEQLTSMKSKIESLEKQLSEQKSMNRHNVAFHYSDYSYELIEKVRSFLTSMNLSPFDKIPVFSDCEPTIYFNSKYNNFGPFAWITIIKKDQFLLPIFKKVTQARREIVTNFQKITMSLLNIPDNKNYPKPTVAFEPYTDLNTNTVPSFNHKFSLNPKTLDLTRKIAQELPNKRAIWLFIQRFFKYVYPFVPYLDQETFIDDIERLIDGHSINDLSKEEKVTYFNVSEHLDLAIIGTLLIVIKFAYESLLSTNREMMDPHNRSKDDQYLLQFKQGDSIVSLTNECLNEFSLIKRCSLPILQLAILFREYQKVDGCDAFQDGDSQIFTGLIIQIGNTIGLNRDPLSNNELTDGKAINLRRKIWYGLISSDNYQYTQTGTPPIIHPSHYDTRLPEFDENSSNVYDLKIERITIENIRKRFEIENKMRSLADLMSNMKQSPNVEHITLCIIDLEAELKHQFGTLDDLLLSNHGNIHHKKLEKVLNFIIYTNTLNLLKPVHMLVYYHCQQRENFEATYYIHNKILSFWMYLLSNLPELVGSSHTYFDIGFDVFLIPGLEVSLHKGLCFFMSTYVKCKIFIDLLKAEGSNDSELVNVVTFFQR</sequence>
<evidence type="ECO:0000256" key="3">
    <source>
        <dbReference type="ARBA" id="ARBA00023125"/>
    </source>
</evidence>
<dbReference type="Proteomes" id="UP000029867">
    <property type="component" value="Unassembled WGS sequence"/>
</dbReference>
<dbReference type="VEuPathDB" id="FungiDB:C5L36_0D05290"/>
<comment type="caution">
    <text evidence="8">The sequence shown here is derived from an EMBL/GenBank/DDBJ whole genome shotgun (WGS) entry which is preliminary data.</text>
</comment>
<evidence type="ECO:0000256" key="5">
    <source>
        <dbReference type="ARBA" id="ARBA00023242"/>
    </source>
</evidence>
<dbReference type="GO" id="GO:0006351">
    <property type="term" value="P:DNA-templated transcription"/>
    <property type="evidence" value="ECO:0007669"/>
    <property type="project" value="InterPro"/>
</dbReference>
<dbReference type="SMART" id="SM00066">
    <property type="entry name" value="GAL4"/>
    <property type="match status" value="2"/>
</dbReference>
<keyword evidence="6" id="KW-0175">Coiled coil</keyword>
<evidence type="ECO:0000313" key="8">
    <source>
        <dbReference type="EMBL" id="KGK37919.1"/>
    </source>
</evidence>
<dbReference type="InterPro" id="IPR007219">
    <property type="entry name" value="XnlR_reg_dom"/>
</dbReference>
<dbReference type="GO" id="GO:0000981">
    <property type="term" value="F:DNA-binding transcription factor activity, RNA polymerase II-specific"/>
    <property type="evidence" value="ECO:0007669"/>
    <property type="project" value="InterPro"/>
</dbReference>
<keyword evidence="4" id="KW-0804">Transcription</keyword>
<organism evidence="8 9">
    <name type="scientific">Pichia kudriavzevii</name>
    <name type="common">Yeast</name>
    <name type="synonym">Issatchenkia orientalis</name>
    <dbReference type="NCBI Taxonomy" id="4909"/>
    <lineage>
        <taxon>Eukaryota</taxon>
        <taxon>Fungi</taxon>
        <taxon>Dikarya</taxon>
        <taxon>Ascomycota</taxon>
        <taxon>Saccharomycotina</taxon>
        <taxon>Pichiomycetes</taxon>
        <taxon>Pichiales</taxon>
        <taxon>Pichiaceae</taxon>
        <taxon>Pichia</taxon>
    </lineage>
</organism>
<dbReference type="eggNOG" id="ENOG502QRPQ">
    <property type="taxonomic scope" value="Eukaryota"/>
</dbReference>
<gene>
    <name evidence="8" type="ORF">JL09_g2941</name>
</gene>
<evidence type="ECO:0000313" key="9">
    <source>
        <dbReference type="Proteomes" id="UP000029867"/>
    </source>
</evidence>
<dbReference type="CDD" id="cd00067">
    <property type="entry name" value="GAL4"/>
    <property type="match status" value="2"/>
</dbReference>
<dbReference type="Gene3D" id="4.10.240.10">
    <property type="entry name" value="Zn(2)-C6 fungal-type DNA-binding domain"/>
    <property type="match status" value="2"/>
</dbReference>
<dbReference type="PANTHER" id="PTHR31069:SF12">
    <property type="entry name" value="TRANSCRIPTION FACTOR DOMAIN-CONTAINING PROTEIN"/>
    <property type="match status" value="1"/>
</dbReference>
<proteinExistence type="predicted"/>
<dbReference type="VEuPathDB" id="FungiDB:C5L36_0E03370"/>
<dbReference type="InterPro" id="IPR050675">
    <property type="entry name" value="OAF3"/>
</dbReference>
<reference evidence="9" key="1">
    <citation type="journal article" date="2014" name="Microb. Cell Fact.">
        <title>Exploiting Issatchenkia orientalis SD108 for succinic acid production.</title>
        <authorList>
            <person name="Xiao H."/>
            <person name="Shao Z."/>
            <person name="Jiang Y."/>
            <person name="Dole S."/>
            <person name="Zhao H."/>
        </authorList>
    </citation>
    <scope>NUCLEOTIDE SEQUENCE [LARGE SCALE GENOMIC DNA]</scope>
    <source>
        <strain evidence="9">SD108</strain>
    </source>
</reference>
<keyword evidence="5" id="KW-0539">Nucleus</keyword>
<dbReference type="PANTHER" id="PTHR31069">
    <property type="entry name" value="OLEATE-ACTIVATED TRANSCRIPTION FACTOR 1-RELATED"/>
    <property type="match status" value="1"/>
</dbReference>
<evidence type="ECO:0000259" key="7">
    <source>
        <dbReference type="PROSITE" id="PS50048"/>
    </source>
</evidence>
<protein>
    <recommendedName>
        <fullName evidence="7">Zn(2)-C6 fungal-type domain-containing protein</fullName>
    </recommendedName>
</protein>
<dbReference type="GO" id="GO:0008270">
    <property type="term" value="F:zinc ion binding"/>
    <property type="evidence" value="ECO:0007669"/>
    <property type="project" value="InterPro"/>
</dbReference>
<dbReference type="EMBL" id="JQFK01000027">
    <property type="protein sequence ID" value="KGK37919.1"/>
    <property type="molecule type" value="Genomic_DNA"/>
</dbReference>
<accession>A0A099P0Y4</accession>
<keyword evidence="3" id="KW-0238">DNA-binding</keyword>
<keyword evidence="1" id="KW-0479">Metal-binding</keyword>